<dbReference type="GO" id="GO:0016740">
    <property type="term" value="F:transferase activity"/>
    <property type="evidence" value="ECO:0007669"/>
    <property type="project" value="UniProtKB-KW"/>
</dbReference>
<evidence type="ECO:0000313" key="5">
    <source>
        <dbReference type="Proteomes" id="UP001472978"/>
    </source>
</evidence>
<keyword evidence="2" id="KW-0472">Membrane</keyword>
<dbReference type="EC" id="2.7.8.-" evidence="4"/>
<reference evidence="4 5" key="1">
    <citation type="submission" date="2024-05" db="EMBL/GenBank/DDBJ databases">
        <title>Halomonas sp. CS7 16S ribosomal RNA gene Genome sequencing and assembly.</title>
        <authorList>
            <person name="Yook S."/>
        </authorList>
    </citation>
    <scope>NUCLEOTIDE SEQUENCE [LARGE SCALE GENOMIC DNA]</scope>
    <source>
        <strain evidence="4 5">CS7</strain>
    </source>
</reference>
<organism evidence="4 5">
    <name type="scientific">Halomonas pelophila</name>
    <dbReference type="NCBI Taxonomy" id="3151122"/>
    <lineage>
        <taxon>Bacteria</taxon>
        <taxon>Pseudomonadati</taxon>
        <taxon>Pseudomonadota</taxon>
        <taxon>Gammaproteobacteria</taxon>
        <taxon>Oceanospirillales</taxon>
        <taxon>Halomonadaceae</taxon>
        <taxon>Halomonas</taxon>
    </lineage>
</organism>
<accession>A0ABV1N8H3</accession>
<comment type="caution">
    <text evidence="4">The sequence shown here is derived from an EMBL/GenBank/DDBJ whole genome shotgun (WGS) entry which is preliminary data.</text>
</comment>
<sequence>MTLELPHLGKRALADCGAAAAGLTSRQKALKRTFDVLGAAVGLLLTFWLIALAWVLATLETRQNGFFLQQRVGRDGRLFKVIKIRTMRPSAVHTTTVTTGNDPRITPLGRLFRRAKLDELPQLINVLLGQMSFVGPRPDVPGFADRLEGEDRAMLSLRPGITGPATLAYRNEEELLASQPDPELYSREVIWPDKVQFNMEYIRCWSLVGDLGYIWKTVVG</sequence>
<keyword evidence="5" id="KW-1185">Reference proteome</keyword>
<dbReference type="PANTHER" id="PTHR30576">
    <property type="entry name" value="COLANIC BIOSYNTHESIS UDP-GLUCOSE LIPID CARRIER TRANSFERASE"/>
    <property type="match status" value="1"/>
</dbReference>
<evidence type="ECO:0000313" key="4">
    <source>
        <dbReference type="EMBL" id="MEQ6890039.1"/>
    </source>
</evidence>
<dbReference type="RefSeq" id="WP_349759531.1">
    <property type="nucleotide sequence ID" value="NZ_JBEGCI010000015.1"/>
</dbReference>
<dbReference type="InterPro" id="IPR003362">
    <property type="entry name" value="Bact_transf"/>
</dbReference>
<evidence type="ECO:0000256" key="1">
    <source>
        <dbReference type="ARBA" id="ARBA00006464"/>
    </source>
</evidence>
<dbReference type="EMBL" id="JBEGCI010000015">
    <property type="protein sequence ID" value="MEQ6890039.1"/>
    <property type="molecule type" value="Genomic_DNA"/>
</dbReference>
<evidence type="ECO:0000259" key="3">
    <source>
        <dbReference type="Pfam" id="PF02397"/>
    </source>
</evidence>
<keyword evidence="2" id="KW-0812">Transmembrane</keyword>
<name>A0ABV1N8H3_9GAMM</name>
<evidence type="ECO:0000256" key="2">
    <source>
        <dbReference type="SAM" id="Phobius"/>
    </source>
</evidence>
<comment type="similarity">
    <text evidence="1">Belongs to the bacterial sugar transferase family.</text>
</comment>
<dbReference type="PANTHER" id="PTHR30576:SF20">
    <property type="entry name" value="QUINOVOSAMINEPHOSPHOTRANSFERAE-RELATED"/>
    <property type="match status" value="1"/>
</dbReference>
<dbReference type="Pfam" id="PF02397">
    <property type="entry name" value="Bac_transf"/>
    <property type="match status" value="1"/>
</dbReference>
<protein>
    <submittedName>
        <fullName evidence="4">Sugar transferase</fullName>
        <ecNumber evidence="4">2.7.8.-</ecNumber>
    </submittedName>
</protein>
<proteinExistence type="inferred from homology"/>
<gene>
    <name evidence="4" type="ORF">ABE957_15305</name>
</gene>
<dbReference type="Proteomes" id="UP001472978">
    <property type="component" value="Unassembled WGS sequence"/>
</dbReference>
<feature type="transmembrane region" description="Helical" evidence="2">
    <location>
        <begin position="36"/>
        <end position="57"/>
    </location>
</feature>
<keyword evidence="2" id="KW-1133">Transmembrane helix</keyword>
<feature type="domain" description="Bacterial sugar transferase" evidence="3">
    <location>
        <begin position="31"/>
        <end position="218"/>
    </location>
</feature>
<keyword evidence="4" id="KW-0808">Transferase</keyword>